<gene>
    <name evidence="2" type="ORF">H310_10142</name>
</gene>
<reference evidence="2" key="1">
    <citation type="submission" date="2013-12" db="EMBL/GenBank/DDBJ databases">
        <title>The Genome Sequence of Aphanomyces invadans NJM9701.</title>
        <authorList>
            <consortium name="The Broad Institute Genomics Platform"/>
            <person name="Russ C."/>
            <person name="Tyler B."/>
            <person name="van West P."/>
            <person name="Dieguez-Uribeondo J."/>
            <person name="Young S.K."/>
            <person name="Zeng Q."/>
            <person name="Gargeya S."/>
            <person name="Fitzgerald M."/>
            <person name="Abouelleil A."/>
            <person name="Alvarado L."/>
            <person name="Chapman S.B."/>
            <person name="Gainer-Dewar J."/>
            <person name="Goldberg J."/>
            <person name="Griggs A."/>
            <person name="Gujja S."/>
            <person name="Hansen M."/>
            <person name="Howarth C."/>
            <person name="Imamovic A."/>
            <person name="Ireland A."/>
            <person name="Larimer J."/>
            <person name="McCowan C."/>
            <person name="Murphy C."/>
            <person name="Pearson M."/>
            <person name="Poon T.W."/>
            <person name="Priest M."/>
            <person name="Roberts A."/>
            <person name="Saif S."/>
            <person name="Shea T."/>
            <person name="Sykes S."/>
            <person name="Wortman J."/>
            <person name="Nusbaum C."/>
            <person name="Birren B."/>
        </authorList>
    </citation>
    <scope>NUCLEOTIDE SEQUENCE [LARGE SCALE GENOMIC DNA]</scope>
    <source>
        <strain evidence="2">NJM9701</strain>
    </source>
</reference>
<name>A0A024TS67_9STRA</name>
<organism evidence="2">
    <name type="scientific">Aphanomyces invadans</name>
    <dbReference type="NCBI Taxonomy" id="157072"/>
    <lineage>
        <taxon>Eukaryota</taxon>
        <taxon>Sar</taxon>
        <taxon>Stramenopiles</taxon>
        <taxon>Oomycota</taxon>
        <taxon>Saprolegniomycetes</taxon>
        <taxon>Saprolegniales</taxon>
        <taxon>Verrucalvaceae</taxon>
        <taxon>Aphanomyces</taxon>
    </lineage>
</organism>
<feature type="region of interest" description="Disordered" evidence="1">
    <location>
        <begin position="101"/>
        <end position="122"/>
    </location>
</feature>
<dbReference type="RefSeq" id="XP_008874635.1">
    <property type="nucleotide sequence ID" value="XM_008876413.1"/>
</dbReference>
<dbReference type="AlphaFoldDB" id="A0A024TS67"/>
<evidence type="ECO:0000313" key="2">
    <source>
        <dbReference type="EMBL" id="ETV96858.1"/>
    </source>
</evidence>
<sequence length="122" mass="13987">MLRRHVPARYDIETTVACTSTACVRVAACSRVRVDRIPRTCRRRRHRRENGRSDSESRFAKMPRSRSLCRPFSAVKQRECVRTFACCNSVDSTCRRLDDDHTSPAVAPDLNRHSVSGGRPQR</sequence>
<proteinExistence type="predicted"/>
<dbReference type="EMBL" id="KI913975">
    <property type="protein sequence ID" value="ETV96858.1"/>
    <property type="molecule type" value="Genomic_DNA"/>
</dbReference>
<accession>A0A024TS67</accession>
<dbReference type="GeneID" id="20087192"/>
<protein>
    <submittedName>
        <fullName evidence="2">Uncharacterized protein</fullName>
    </submittedName>
</protein>
<dbReference type="VEuPathDB" id="FungiDB:H310_10142"/>
<evidence type="ECO:0000256" key="1">
    <source>
        <dbReference type="SAM" id="MobiDB-lite"/>
    </source>
</evidence>